<evidence type="ECO:0000313" key="21">
    <source>
        <dbReference type="Proteomes" id="UP000829720"/>
    </source>
</evidence>
<evidence type="ECO:0000256" key="8">
    <source>
        <dbReference type="ARBA" id="ARBA00022889"/>
    </source>
</evidence>
<evidence type="ECO:0000256" key="2">
    <source>
        <dbReference type="ARBA" id="ARBA00004536"/>
    </source>
</evidence>
<dbReference type="FunFam" id="2.60.40.10:FF:000268">
    <property type="entry name" value="Nectin cell adhesion molecule 1"/>
    <property type="match status" value="1"/>
</dbReference>
<feature type="domain" description="Ig-like" evidence="19">
    <location>
        <begin position="144"/>
        <end position="239"/>
    </location>
</feature>
<proteinExistence type="inferred from homology"/>
<dbReference type="InterPro" id="IPR036179">
    <property type="entry name" value="Ig-like_dom_sf"/>
</dbReference>
<keyword evidence="8" id="KW-0130">Cell adhesion</keyword>
<evidence type="ECO:0000256" key="15">
    <source>
        <dbReference type="ARBA" id="ARBA00062858"/>
    </source>
</evidence>
<comment type="function">
    <text evidence="14">Cell adhesion molecule that promotes cell-cell contacts and plays important roles in the development of the nervous system. Acts by forming homophilic or heterophilic trans-dimers.</text>
</comment>
<dbReference type="InterPro" id="IPR003599">
    <property type="entry name" value="Ig_sub"/>
</dbReference>
<reference evidence="20" key="1">
    <citation type="submission" date="2021-01" db="EMBL/GenBank/DDBJ databases">
        <authorList>
            <person name="Zahm M."/>
            <person name="Roques C."/>
            <person name="Cabau C."/>
            <person name="Klopp C."/>
            <person name="Donnadieu C."/>
            <person name="Jouanno E."/>
            <person name="Lampietro C."/>
            <person name="Louis A."/>
            <person name="Herpin A."/>
            <person name="Echchiki A."/>
            <person name="Berthelot C."/>
            <person name="Parey E."/>
            <person name="Roest-Crollius H."/>
            <person name="Braasch I."/>
            <person name="Postlethwait J."/>
            <person name="Bobe J."/>
            <person name="Montfort J."/>
            <person name="Bouchez O."/>
            <person name="Begum T."/>
            <person name="Mejri S."/>
            <person name="Adams A."/>
            <person name="Chen W.-J."/>
            <person name="Guiguen Y."/>
        </authorList>
    </citation>
    <scope>NUCLEOTIDE SEQUENCE</scope>
    <source>
        <tissue evidence="20">Blood</tissue>
    </source>
</reference>
<feature type="domain" description="Ig-like" evidence="19">
    <location>
        <begin position="35"/>
        <end position="139"/>
    </location>
</feature>
<keyword evidence="9" id="KW-0965">Cell junction</keyword>
<evidence type="ECO:0000313" key="20">
    <source>
        <dbReference type="EMBL" id="KAI1903772.1"/>
    </source>
</evidence>
<dbReference type="GO" id="GO:0007156">
    <property type="term" value="P:homophilic cell adhesion via plasma membrane adhesion molecules"/>
    <property type="evidence" value="ECO:0007669"/>
    <property type="project" value="TreeGrafter"/>
</dbReference>
<keyword evidence="7" id="KW-0677">Repeat</keyword>
<dbReference type="OrthoDB" id="8718740at2759"/>
<dbReference type="GO" id="GO:0007157">
    <property type="term" value="P:heterophilic cell-cell adhesion via plasma membrane cell adhesion molecules"/>
    <property type="evidence" value="ECO:0007669"/>
    <property type="project" value="TreeGrafter"/>
</dbReference>
<dbReference type="PROSITE" id="PS50835">
    <property type="entry name" value="IG_LIKE"/>
    <property type="match status" value="3"/>
</dbReference>
<feature type="chain" id="PRO_5035915572" description="Ig-like domain-containing protein" evidence="18">
    <location>
        <begin position="22"/>
        <end position="500"/>
    </location>
</feature>
<evidence type="ECO:0000256" key="18">
    <source>
        <dbReference type="SAM" id="SignalP"/>
    </source>
</evidence>
<dbReference type="FunFam" id="2.60.40.10:FF:000304">
    <property type="entry name" value="Nectin cell adhesion molecule 1"/>
    <property type="match status" value="1"/>
</dbReference>
<dbReference type="GO" id="GO:0005886">
    <property type="term" value="C:plasma membrane"/>
    <property type="evidence" value="ECO:0007669"/>
    <property type="project" value="UniProtKB-SubCell"/>
</dbReference>
<evidence type="ECO:0000256" key="14">
    <source>
        <dbReference type="ARBA" id="ARBA00058274"/>
    </source>
</evidence>
<comment type="caution">
    <text evidence="20">The sequence shown here is derived from an EMBL/GenBank/DDBJ whole genome shotgun (WGS) entry which is preliminary data.</text>
</comment>
<keyword evidence="11 17" id="KW-0472">Membrane</keyword>
<keyword evidence="21" id="KW-1185">Reference proteome</keyword>
<dbReference type="Pfam" id="PF08205">
    <property type="entry name" value="C2-set_2"/>
    <property type="match status" value="1"/>
</dbReference>
<evidence type="ECO:0000259" key="19">
    <source>
        <dbReference type="PROSITE" id="PS50835"/>
    </source>
</evidence>
<dbReference type="PANTHER" id="PTHR23277">
    <property type="entry name" value="NECTIN-RELATED"/>
    <property type="match status" value="1"/>
</dbReference>
<comment type="subunit">
    <text evidence="15">Cis- and trans-homodimer. Can form trans-heterodimers.</text>
</comment>
<dbReference type="SUPFAM" id="SSF48726">
    <property type="entry name" value="Immunoglobulin"/>
    <property type="match status" value="3"/>
</dbReference>
<evidence type="ECO:0000256" key="3">
    <source>
        <dbReference type="ARBA" id="ARBA00007810"/>
    </source>
</evidence>
<evidence type="ECO:0000256" key="6">
    <source>
        <dbReference type="ARBA" id="ARBA00022729"/>
    </source>
</evidence>
<feature type="domain" description="Ig-like" evidence="19">
    <location>
        <begin position="244"/>
        <end position="331"/>
    </location>
</feature>
<feature type="compositionally biased region" description="Basic and acidic residues" evidence="16">
    <location>
        <begin position="438"/>
        <end position="452"/>
    </location>
</feature>
<dbReference type="Gene3D" id="2.60.40.10">
    <property type="entry name" value="Immunoglobulins"/>
    <property type="match status" value="3"/>
</dbReference>
<dbReference type="Pfam" id="PF13927">
    <property type="entry name" value="Ig_3"/>
    <property type="match status" value="1"/>
</dbReference>
<sequence length="500" mass="54918">MAMLTAFWIFLMAVYVPGGGGQQVQMDSSKWGFVGSQVELRCLFVNSNPPVKISQVTWQKFLNGTKQNVAIANPSLGVSVLPPFKDRVSFKQPAVRHRTPSLEDTTITFSNLRLSDEAAYICEYTTFPAGNRENMVNLTVLARPTTGMSLTAPTIVARPSNRKVTVATCLSANGKPPSMITWDTRLKGEASNQETRNANGTVTVRSNYLVVPNRSTHQQKLTCIVTYRNERITDSVILNVLYEPEVTVEGFDGNWFLNRQDVQLTCKADANPPVSVYQWKMLNGSMPNNVEIRNNTLIFKGPVTNELAGTYVCDATNSIGTRSGQVEVNITEFPNIPQLGGDGIPQEQQSSGAAIGGAVGGVALLGVAGALLFIFLRRRQRTFKGDYSTKKHVFGNGYSKPGGGIPAHPPMPKNLQYPEDSDDEKKPAQIGGPGGFEGSDRDYDGEAEDLKRPYFTVDEGESRDYDERTLAFQYDPEPEIADDMVSQTDGSVISKKEWYV</sequence>
<protein>
    <recommendedName>
        <fullName evidence="19">Ig-like domain-containing protein</fullName>
    </recommendedName>
</protein>
<comment type="similarity">
    <text evidence="3">Belongs to the nectin family.</text>
</comment>
<dbReference type="GO" id="GO:0005912">
    <property type="term" value="C:adherens junction"/>
    <property type="evidence" value="ECO:0007669"/>
    <property type="project" value="UniProtKB-SubCell"/>
</dbReference>
<gene>
    <name evidence="20" type="ORF">AGOR_G00030660</name>
</gene>
<dbReference type="GO" id="GO:1902414">
    <property type="term" value="P:protein localization to cell junction"/>
    <property type="evidence" value="ECO:0007669"/>
    <property type="project" value="TreeGrafter"/>
</dbReference>
<dbReference type="PANTHER" id="PTHR23277:SF69">
    <property type="entry name" value="NECTIN-1"/>
    <property type="match status" value="1"/>
</dbReference>
<dbReference type="EMBL" id="JAERUA010000002">
    <property type="protein sequence ID" value="KAI1903772.1"/>
    <property type="molecule type" value="Genomic_DNA"/>
</dbReference>
<evidence type="ECO:0000256" key="1">
    <source>
        <dbReference type="ARBA" id="ARBA00004251"/>
    </source>
</evidence>
<feature type="transmembrane region" description="Helical" evidence="17">
    <location>
        <begin position="354"/>
        <end position="376"/>
    </location>
</feature>
<organism evidence="20 21">
    <name type="scientific">Albula goreensis</name>
    <dbReference type="NCBI Taxonomy" id="1534307"/>
    <lineage>
        <taxon>Eukaryota</taxon>
        <taxon>Metazoa</taxon>
        <taxon>Chordata</taxon>
        <taxon>Craniata</taxon>
        <taxon>Vertebrata</taxon>
        <taxon>Euteleostomi</taxon>
        <taxon>Actinopterygii</taxon>
        <taxon>Neopterygii</taxon>
        <taxon>Teleostei</taxon>
        <taxon>Albuliformes</taxon>
        <taxon>Albulidae</taxon>
        <taxon>Albula</taxon>
    </lineage>
</organism>
<evidence type="ECO:0000256" key="16">
    <source>
        <dbReference type="SAM" id="MobiDB-lite"/>
    </source>
</evidence>
<evidence type="ECO:0000256" key="13">
    <source>
        <dbReference type="ARBA" id="ARBA00023180"/>
    </source>
</evidence>
<comment type="subcellular location">
    <subcellularLocation>
        <location evidence="2">Cell junction</location>
        <location evidence="2">Adherens junction</location>
    </subcellularLocation>
    <subcellularLocation>
        <location evidence="1">Cell membrane</location>
        <topology evidence="1">Single-pass type I membrane protein</topology>
    </subcellularLocation>
</comment>
<evidence type="ECO:0000256" key="9">
    <source>
        <dbReference type="ARBA" id="ARBA00022949"/>
    </source>
</evidence>
<dbReference type="InterPro" id="IPR007110">
    <property type="entry name" value="Ig-like_dom"/>
</dbReference>
<dbReference type="InterPro" id="IPR051427">
    <property type="entry name" value="Nectin/Nectin-like"/>
</dbReference>
<keyword evidence="10 17" id="KW-1133">Transmembrane helix</keyword>
<dbReference type="Pfam" id="PF07686">
    <property type="entry name" value="V-set"/>
    <property type="match status" value="1"/>
</dbReference>
<evidence type="ECO:0000256" key="17">
    <source>
        <dbReference type="SAM" id="Phobius"/>
    </source>
</evidence>
<dbReference type="InterPro" id="IPR013162">
    <property type="entry name" value="CD80_C2-set"/>
</dbReference>
<keyword evidence="6 18" id="KW-0732">Signal</keyword>
<dbReference type="AlphaFoldDB" id="A0A8T3E3D3"/>
<evidence type="ECO:0000256" key="7">
    <source>
        <dbReference type="ARBA" id="ARBA00022737"/>
    </source>
</evidence>
<name>A0A8T3E3D3_9TELE</name>
<dbReference type="InterPro" id="IPR013106">
    <property type="entry name" value="Ig_V-set"/>
</dbReference>
<keyword evidence="5 17" id="KW-0812">Transmembrane</keyword>
<keyword evidence="13" id="KW-0325">Glycoprotein</keyword>
<feature type="region of interest" description="Disordered" evidence="16">
    <location>
        <begin position="395"/>
        <end position="464"/>
    </location>
</feature>
<dbReference type="Proteomes" id="UP000829720">
    <property type="component" value="Unassembled WGS sequence"/>
</dbReference>
<feature type="signal peptide" evidence="18">
    <location>
        <begin position="1"/>
        <end position="21"/>
    </location>
</feature>
<evidence type="ECO:0000256" key="4">
    <source>
        <dbReference type="ARBA" id="ARBA00022475"/>
    </source>
</evidence>
<keyword evidence="12" id="KW-1015">Disulfide bond</keyword>
<evidence type="ECO:0000256" key="11">
    <source>
        <dbReference type="ARBA" id="ARBA00023136"/>
    </source>
</evidence>
<evidence type="ECO:0000256" key="10">
    <source>
        <dbReference type="ARBA" id="ARBA00022989"/>
    </source>
</evidence>
<dbReference type="SMART" id="SM00409">
    <property type="entry name" value="IG"/>
    <property type="match status" value="2"/>
</dbReference>
<evidence type="ECO:0000256" key="5">
    <source>
        <dbReference type="ARBA" id="ARBA00022692"/>
    </source>
</evidence>
<keyword evidence="4" id="KW-1003">Cell membrane</keyword>
<accession>A0A8T3E3D3</accession>
<evidence type="ECO:0000256" key="12">
    <source>
        <dbReference type="ARBA" id="ARBA00023157"/>
    </source>
</evidence>
<dbReference type="InterPro" id="IPR013783">
    <property type="entry name" value="Ig-like_fold"/>
</dbReference>